<feature type="transmembrane region" description="Helical" evidence="1">
    <location>
        <begin position="43"/>
        <end position="65"/>
    </location>
</feature>
<dbReference type="EMBL" id="JYJG01000231">
    <property type="protein sequence ID" value="KJK44880.1"/>
    <property type="molecule type" value="Genomic_DNA"/>
</dbReference>
<evidence type="ECO:0000313" key="3">
    <source>
        <dbReference type="Proteomes" id="UP000033393"/>
    </source>
</evidence>
<protein>
    <submittedName>
        <fullName evidence="2">Uncharacterized protein</fullName>
    </submittedName>
</protein>
<keyword evidence="1" id="KW-1133">Transmembrane helix</keyword>
<name>A0A0F0GNG9_LENAE</name>
<keyword evidence="3" id="KW-1185">Reference proteome</keyword>
<dbReference type="AlphaFoldDB" id="A0A0F0GNG9"/>
<reference evidence="2 3" key="1">
    <citation type="submission" date="2015-02" db="EMBL/GenBank/DDBJ databases">
        <authorList>
            <person name="Ju K.-S."/>
            <person name="Doroghazi J.R."/>
            <person name="Metcalf W."/>
        </authorList>
    </citation>
    <scope>NUCLEOTIDE SEQUENCE [LARGE SCALE GENOMIC DNA]</scope>
    <source>
        <strain evidence="2 3">NRRL B-16140</strain>
    </source>
</reference>
<keyword evidence="1" id="KW-0472">Membrane</keyword>
<accession>A0A0F0GNG9</accession>
<feature type="transmembrane region" description="Helical" evidence="1">
    <location>
        <begin position="242"/>
        <end position="261"/>
    </location>
</feature>
<keyword evidence="1" id="KW-0812">Transmembrane</keyword>
<feature type="transmembrane region" description="Helical" evidence="1">
    <location>
        <begin position="12"/>
        <end position="31"/>
    </location>
</feature>
<feature type="transmembrane region" description="Helical" evidence="1">
    <location>
        <begin position="144"/>
        <end position="163"/>
    </location>
</feature>
<sequence>MVGRLPGVRPVVTRVVAGLAFAAVVFATVTLDDGVVQPLVNDLVPATAFLAFALPWLLAAGLFALAWSDRAQSDRAWLPGLVLGLIGGAAGLLAGASGPFQVVALVLAVLVFVRTSAVAAVLGAGAMAVLLVEALALLGQERDLVWAVVFWLVVVVLVGWAGFELRDSRPDAIAPALLLVSAAWAMEPGFYPYNLAFLPLLVVVPLAEILTAGPARLAARLTIGAVLLMRAAEYAYVSSLDFTRVAHVVLTLAAVLAAAGFSRSRKSR</sequence>
<organism evidence="2 3">
    <name type="scientific">Lentzea aerocolonigenes</name>
    <name type="common">Lechevalieria aerocolonigenes</name>
    <name type="synonym">Saccharothrix aerocolonigenes</name>
    <dbReference type="NCBI Taxonomy" id="68170"/>
    <lineage>
        <taxon>Bacteria</taxon>
        <taxon>Bacillati</taxon>
        <taxon>Actinomycetota</taxon>
        <taxon>Actinomycetes</taxon>
        <taxon>Pseudonocardiales</taxon>
        <taxon>Pseudonocardiaceae</taxon>
        <taxon>Lentzea</taxon>
    </lineage>
</organism>
<proteinExistence type="predicted"/>
<dbReference type="PATRIC" id="fig|68170.10.peg.7160"/>
<dbReference type="Proteomes" id="UP000033393">
    <property type="component" value="Unassembled WGS sequence"/>
</dbReference>
<feature type="transmembrane region" description="Helical" evidence="1">
    <location>
        <begin position="102"/>
        <end position="132"/>
    </location>
</feature>
<feature type="transmembrane region" description="Helical" evidence="1">
    <location>
        <begin position="77"/>
        <end position="96"/>
    </location>
</feature>
<gene>
    <name evidence="2" type="ORF">UK23_27970</name>
</gene>
<evidence type="ECO:0000313" key="2">
    <source>
        <dbReference type="EMBL" id="KJK44880.1"/>
    </source>
</evidence>
<feature type="transmembrane region" description="Helical" evidence="1">
    <location>
        <begin position="190"/>
        <end position="210"/>
    </location>
</feature>
<evidence type="ECO:0000256" key="1">
    <source>
        <dbReference type="SAM" id="Phobius"/>
    </source>
</evidence>
<comment type="caution">
    <text evidence="2">The sequence shown here is derived from an EMBL/GenBank/DDBJ whole genome shotgun (WGS) entry which is preliminary data.</text>
</comment>